<dbReference type="SUPFAM" id="SSF46689">
    <property type="entry name" value="Homeodomain-like"/>
    <property type="match status" value="1"/>
</dbReference>
<keyword evidence="3" id="KW-0804">Transcription</keyword>
<protein>
    <submittedName>
        <fullName evidence="6">TetR/AcrR family transcriptional regulator</fullName>
    </submittedName>
</protein>
<feature type="DNA-binding region" description="H-T-H motif" evidence="4">
    <location>
        <begin position="29"/>
        <end position="48"/>
    </location>
</feature>
<dbReference type="InterPro" id="IPR001647">
    <property type="entry name" value="HTH_TetR"/>
</dbReference>
<keyword evidence="2 4" id="KW-0238">DNA-binding</keyword>
<evidence type="ECO:0000256" key="2">
    <source>
        <dbReference type="ARBA" id="ARBA00023125"/>
    </source>
</evidence>
<dbReference type="PANTHER" id="PTHR30055">
    <property type="entry name" value="HTH-TYPE TRANSCRIPTIONAL REGULATOR RUTR"/>
    <property type="match status" value="1"/>
</dbReference>
<dbReference type="Pfam" id="PF00440">
    <property type="entry name" value="TetR_N"/>
    <property type="match status" value="1"/>
</dbReference>
<organism evidence="6 7">
    <name type="scientific">Nocardia suismassiliense</name>
    <dbReference type="NCBI Taxonomy" id="2077092"/>
    <lineage>
        <taxon>Bacteria</taxon>
        <taxon>Bacillati</taxon>
        <taxon>Actinomycetota</taxon>
        <taxon>Actinomycetes</taxon>
        <taxon>Mycobacteriales</taxon>
        <taxon>Nocardiaceae</taxon>
        <taxon>Nocardia</taxon>
    </lineage>
</organism>
<dbReference type="EMBL" id="JBIAPI010000002">
    <property type="protein sequence ID" value="MFF3223650.1"/>
    <property type="molecule type" value="Genomic_DNA"/>
</dbReference>
<proteinExistence type="predicted"/>
<evidence type="ECO:0000256" key="3">
    <source>
        <dbReference type="ARBA" id="ARBA00023163"/>
    </source>
</evidence>
<evidence type="ECO:0000313" key="7">
    <source>
        <dbReference type="Proteomes" id="UP001601948"/>
    </source>
</evidence>
<dbReference type="Gene3D" id="1.10.357.10">
    <property type="entry name" value="Tetracycline Repressor, domain 2"/>
    <property type="match status" value="1"/>
</dbReference>
<evidence type="ECO:0000313" key="6">
    <source>
        <dbReference type="EMBL" id="MFF3223650.1"/>
    </source>
</evidence>
<dbReference type="PROSITE" id="PS50977">
    <property type="entry name" value="HTH_TETR_2"/>
    <property type="match status" value="1"/>
</dbReference>
<dbReference type="InterPro" id="IPR050109">
    <property type="entry name" value="HTH-type_TetR-like_transc_reg"/>
</dbReference>
<accession>A0ABW6QQZ8</accession>
<feature type="domain" description="HTH tetR-type" evidence="5">
    <location>
        <begin position="6"/>
        <end position="66"/>
    </location>
</feature>
<keyword evidence="7" id="KW-1185">Reference proteome</keyword>
<evidence type="ECO:0000256" key="4">
    <source>
        <dbReference type="PROSITE-ProRule" id="PRU00335"/>
    </source>
</evidence>
<reference evidence="6 7" key="1">
    <citation type="submission" date="2024-10" db="EMBL/GenBank/DDBJ databases">
        <title>The Natural Products Discovery Center: Release of the First 8490 Sequenced Strains for Exploring Actinobacteria Biosynthetic Diversity.</title>
        <authorList>
            <person name="Kalkreuter E."/>
            <person name="Kautsar S.A."/>
            <person name="Yang D."/>
            <person name="Bader C.D."/>
            <person name="Teijaro C.N."/>
            <person name="Fluegel L."/>
            <person name="Davis C.M."/>
            <person name="Simpson J.R."/>
            <person name="Lauterbach L."/>
            <person name="Steele A.D."/>
            <person name="Gui C."/>
            <person name="Meng S."/>
            <person name="Li G."/>
            <person name="Viehrig K."/>
            <person name="Ye F."/>
            <person name="Su P."/>
            <person name="Kiefer A.F."/>
            <person name="Nichols A."/>
            <person name="Cepeda A.J."/>
            <person name="Yan W."/>
            <person name="Fan B."/>
            <person name="Jiang Y."/>
            <person name="Adhikari A."/>
            <person name="Zheng C.-J."/>
            <person name="Schuster L."/>
            <person name="Cowan T.M."/>
            <person name="Smanski M.J."/>
            <person name="Chevrette M.G."/>
            <person name="De Carvalho L.P.S."/>
            <person name="Shen B."/>
        </authorList>
    </citation>
    <scope>NUCLEOTIDE SEQUENCE [LARGE SCALE GENOMIC DNA]</scope>
    <source>
        <strain evidence="6 7">NPDC003040</strain>
    </source>
</reference>
<dbReference type="PANTHER" id="PTHR30055:SF238">
    <property type="entry name" value="MYCOFACTOCIN BIOSYNTHESIS TRANSCRIPTIONAL REGULATOR MFTR-RELATED"/>
    <property type="match status" value="1"/>
</dbReference>
<dbReference type="PRINTS" id="PR00455">
    <property type="entry name" value="HTHTETR"/>
</dbReference>
<sequence length="234" mass="25495">MSVNEFEREQAILDAAADLLCRIGYNKLTMGDVADAVALHRGLVYLQFKSKDELVEATVRRELSRYADTWRAQLEADPQAGSVASVYRAMVHTLTRLPLAAAIVARDEDILGKYLRKPGNVFARLPKLGTGDFLLAMQEAGTVRSDVDIRTAAFVLDALTPAIRRTLPSDRAEPADPDQPSSDELLSTLADLLERALTPPEGADLARGKALLLDELARARANFGAEPGRQEGNI</sequence>
<evidence type="ECO:0000256" key="1">
    <source>
        <dbReference type="ARBA" id="ARBA00023015"/>
    </source>
</evidence>
<dbReference type="Proteomes" id="UP001601948">
    <property type="component" value="Unassembled WGS sequence"/>
</dbReference>
<gene>
    <name evidence="6" type="ORF">ACFYV7_12735</name>
</gene>
<keyword evidence="1" id="KW-0805">Transcription regulation</keyword>
<evidence type="ECO:0000259" key="5">
    <source>
        <dbReference type="PROSITE" id="PS50977"/>
    </source>
</evidence>
<name>A0ABW6QQZ8_9NOCA</name>
<dbReference type="RefSeq" id="WP_387716837.1">
    <property type="nucleotide sequence ID" value="NZ_JBIAPI010000002.1"/>
</dbReference>
<dbReference type="InterPro" id="IPR009057">
    <property type="entry name" value="Homeodomain-like_sf"/>
</dbReference>
<comment type="caution">
    <text evidence="6">The sequence shown here is derived from an EMBL/GenBank/DDBJ whole genome shotgun (WGS) entry which is preliminary data.</text>
</comment>